<accession>A0AAW9KUR3</accession>
<dbReference type="AlphaFoldDB" id="A0AAW9KUR3"/>
<sequence>MVKGLAPQAECWWVSFQVRSDGARLADGTSLAKAAAWAAQEAIVVAVGINCVAPGVVWMYCTRVGCCWRRGGGTSGGWGLRAVRTTRGQWIPTLVE</sequence>
<dbReference type="Gene3D" id="3.20.20.330">
    <property type="entry name" value="Homocysteine-binding-like domain"/>
    <property type="match status" value="1"/>
</dbReference>
<dbReference type="InterPro" id="IPR003726">
    <property type="entry name" value="HCY_dom"/>
</dbReference>
<dbReference type="EMBL" id="JAXBCZ010000001">
    <property type="protein sequence ID" value="MEA1303975.1"/>
    <property type="molecule type" value="Genomic_DNA"/>
</dbReference>
<dbReference type="RefSeq" id="WP_322911592.1">
    <property type="nucleotide sequence ID" value="NZ_JAXBCZ010000001.1"/>
</dbReference>
<dbReference type="Pfam" id="PF02574">
    <property type="entry name" value="S-methyl_trans"/>
    <property type="match status" value="1"/>
</dbReference>
<feature type="domain" description="Hcy-binding" evidence="3">
    <location>
        <begin position="12"/>
        <end position="57"/>
    </location>
</feature>
<organism evidence="4 5">
    <name type="scientific">Actinomyces oris</name>
    <dbReference type="NCBI Taxonomy" id="544580"/>
    <lineage>
        <taxon>Bacteria</taxon>
        <taxon>Bacillati</taxon>
        <taxon>Actinomycetota</taxon>
        <taxon>Actinomycetes</taxon>
        <taxon>Actinomycetales</taxon>
        <taxon>Actinomycetaceae</taxon>
        <taxon>Actinomyces</taxon>
    </lineage>
</organism>
<evidence type="ECO:0000259" key="3">
    <source>
        <dbReference type="Pfam" id="PF02574"/>
    </source>
</evidence>
<name>A0AAW9KUR3_9ACTO</name>
<dbReference type="GO" id="GO:0032259">
    <property type="term" value="P:methylation"/>
    <property type="evidence" value="ECO:0007669"/>
    <property type="project" value="UniProtKB-KW"/>
</dbReference>
<dbReference type="InterPro" id="IPR036589">
    <property type="entry name" value="HCY_dom_sf"/>
</dbReference>
<evidence type="ECO:0000313" key="4">
    <source>
        <dbReference type="EMBL" id="MEA1303975.1"/>
    </source>
</evidence>
<evidence type="ECO:0000256" key="2">
    <source>
        <dbReference type="ARBA" id="ARBA00022679"/>
    </source>
</evidence>
<gene>
    <name evidence="4" type="ORF">QU665_02590</name>
</gene>
<evidence type="ECO:0000313" key="5">
    <source>
        <dbReference type="Proteomes" id="UP001289581"/>
    </source>
</evidence>
<keyword evidence="5" id="KW-1185">Reference proteome</keyword>
<protein>
    <submittedName>
        <fullName evidence="4">Homocysteine S-methyltransferase family protein</fullName>
    </submittedName>
</protein>
<reference evidence="4 5" key="1">
    <citation type="submission" date="2023-06" db="EMBL/GenBank/DDBJ databases">
        <title>Actinomyces orist ORNL 0101 HMT-893 genome.</title>
        <authorList>
            <person name="Johnston C.D."/>
            <person name="Chen T."/>
            <person name="Dewhirst F.E."/>
        </authorList>
    </citation>
    <scope>NUCLEOTIDE SEQUENCE [LARGE SCALE GENOMIC DNA]</scope>
    <source>
        <strain evidence="4 5">ORNL 0101</strain>
    </source>
</reference>
<dbReference type="Proteomes" id="UP001289581">
    <property type="component" value="Unassembled WGS sequence"/>
</dbReference>
<keyword evidence="1" id="KW-0489">Methyltransferase</keyword>
<evidence type="ECO:0000256" key="1">
    <source>
        <dbReference type="ARBA" id="ARBA00022603"/>
    </source>
</evidence>
<comment type="caution">
    <text evidence="4">The sequence shown here is derived from an EMBL/GenBank/DDBJ whole genome shotgun (WGS) entry which is preliminary data.</text>
</comment>
<dbReference type="SUPFAM" id="SSF82282">
    <property type="entry name" value="Homocysteine S-methyltransferase"/>
    <property type="match status" value="1"/>
</dbReference>
<proteinExistence type="predicted"/>
<keyword evidence="2" id="KW-0808">Transferase</keyword>
<dbReference type="GO" id="GO:0008168">
    <property type="term" value="F:methyltransferase activity"/>
    <property type="evidence" value="ECO:0007669"/>
    <property type="project" value="UniProtKB-KW"/>
</dbReference>